<evidence type="ECO:0000259" key="1">
    <source>
        <dbReference type="PROSITE" id="PS50853"/>
    </source>
</evidence>
<dbReference type="SUPFAM" id="SSF55486">
    <property type="entry name" value="Metalloproteases ('zincins'), catalytic domain"/>
    <property type="match status" value="1"/>
</dbReference>
<accession>A0A2H1E7Z0</accession>
<dbReference type="InterPro" id="IPR024079">
    <property type="entry name" value="MetalloPept_cat_dom_sf"/>
</dbReference>
<name>A0A2H1E7Z0_9FLAO</name>
<feature type="domain" description="Fibronectin type-III" evidence="1">
    <location>
        <begin position="331"/>
        <end position="424"/>
    </location>
</feature>
<dbReference type="InterPro" id="IPR003961">
    <property type="entry name" value="FN3_dom"/>
</dbReference>
<keyword evidence="3" id="KW-1185">Reference proteome</keyword>
<dbReference type="SUPFAM" id="SSF49265">
    <property type="entry name" value="Fibronectin type III"/>
    <property type="match status" value="1"/>
</dbReference>
<dbReference type="OrthoDB" id="1521695at2"/>
<dbReference type="KEGG" id="tmar:MARIT_1022"/>
<dbReference type="CDD" id="cd00063">
    <property type="entry name" value="FN3"/>
    <property type="match status" value="1"/>
</dbReference>
<dbReference type="PROSITE" id="PS50853">
    <property type="entry name" value="FN3"/>
    <property type="match status" value="1"/>
</dbReference>
<dbReference type="GeneID" id="47722589"/>
<dbReference type="Gene3D" id="3.40.390.10">
    <property type="entry name" value="Collagenase (Catalytic Domain)"/>
    <property type="match status" value="1"/>
</dbReference>
<dbReference type="GO" id="GO:0008237">
    <property type="term" value="F:metallopeptidase activity"/>
    <property type="evidence" value="ECO:0007669"/>
    <property type="project" value="InterPro"/>
</dbReference>
<evidence type="ECO:0000313" key="2">
    <source>
        <dbReference type="EMBL" id="SFZ81265.1"/>
    </source>
</evidence>
<protein>
    <recommendedName>
        <fullName evidence="1">Fibronectin type-III domain-containing protein</fullName>
    </recommendedName>
</protein>
<organism evidence="2 3">
    <name type="scientific">Tenacibaculum maritimum NCIMB 2154</name>
    <dbReference type="NCBI Taxonomy" id="1349785"/>
    <lineage>
        <taxon>Bacteria</taxon>
        <taxon>Pseudomonadati</taxon>
        <taxon>Bacteroidota</taxon>
        <taxon>Flavobacteriia</taxon>
        <taxon>Flavobacteriales</taxon>
        <taxon>Flavobacteriaceae</taxon>
        <taxon>Tenacibaculum</taxon>
    </lineage>
</organism>
<dbReference type="EMBL" id="LT634361">
    <property type="protein sequence ID" value="SFZ81265.1"/>
    <property type="molecule type" value="Genomic_DNA"/>
</dbReference>
<dbReference type="AlphaFoldDB" id="A0A2H1E7Z0"/>
<dbReference type="InterPro" id="IPR036116">
    <property type="entry name" value="FN3_sf"/>
</dbReference>
<proteinExistence type="predicted"/>
<dbReference type="InterPro" id="IPR013783">
    <property type="entry name" value="Ig-like_fold"/>
</dbReference>
<dbReference type="Proteomes" id="UP000231564">
    <property type="component" value="Chromosome MARIT"/>
</dbReference>
<dbReference type="Gene3D" id="2.60.40.10">
    <property type="entry name" value="Immunoglobulins"/>
    <property type="match status" value="2"/>
</dbReference>
<dbReference type="RefSeq" id="WP_100210932.1">
    <property type="nucleotide sequence ID" value="NZ_CP138495.1"/>
</dbReference>
<gene>
    <name evidence="2" type="ORF">MARIT_1022</name>
</gene>
<reference evidence="2 3" key="1">
    <citation type="submission" date="2016-11" db="EMBL/GenBank/DDBJ databases">
        <authorList>
            <person name="Jaros S."/>
            <person name="Januszkiewicz K."/>
            <person name="Wedrychowicz H."/>
        </authorList>
    </citation>
    <scope>NUCLEOTIDE SEQUENCE [LARGE SCALE GENOMIC DNA]</scope>
    <source>
        <strain evidence="2">NCIMB 2154T</strain>
    </source>
</reference>
<evidence type="ECO:0000313" key="3">
    <source>
        <dbReference type="Proteomes" id="UP000231564"/>
    </source>
</evidence>
<sequence length="992" mass="112705">MKKRIQYMIAMVWCVEKPYAVCKETIGNFMAKRQGTIDQFLKRHFLQNSLLLTVYFLLCISLTHAQRYPVQVTQIIIPPYTTKLSDYTSASDVKLRLHLLLTDVVANNKQVRLKLRIQGNGLDIRSVDFVHGASPIFLNGGVSNQYTNIDLSSYFEPNNLIGITPRQYQKSLPEGVYTFCWEVYDAFTNEQLNHPTLGCSNIYLLLNDPPFLNVPYKGDQVVAQDPMNIIFQWTPRHANASNVSYEFELRELWDTQIAPEAAFLTSPNYYTETTATTTLLYHIGKPTLLPNKRYGWRVRAVSRTGLSKNSVFKNDGYSEIYYFTYNTACYPPRYVLSEAVGKAGVQIRWQGMPEHKRYHVQYKRADIPDAEWFEVYTYNTQVQISNLRAGKTYVFRVGGSCNELNDLNPLYAYSAINEFSLPAKNEKSSSYTCGIVPEIEISNTQPLQNIGINETFTAGDFPVTIKQVSGSNGRFRGVGYIVVPYLADTKLAVSFTNIRINTDYQLIEGVVSTTYDATWGDVESVDDMVDDISDLVDTIYDTIEDALEDLGIIAGDYEEETLGFVIEEIKVNENGETVIIGTNGEEQNLGLGNNTVVKDENGKTIVVNKNGETGEVKNTNAIENQILVTNIKFKKHSKEIGSFDDNLIDDYPHYEKRFNKSIIWKSLKSGVIDKLTIEIDTIQNNIFLEEDSNLSFITPKQIVKNTEEISLTSSYNKKEMVVHVRKDSIKGDSIALFKVISYPKKIINLKLITLDEENDDVQVYSLNNKVESDTTKVVSWGKNSFLDTKPQGDDYVKTTLAGEKYIVAGANKICETISRNTNLKTISPYFSLSEIKDYLNKKIYNQANVELNITMTIDTLNFDKNNDGKIDVSNNRRSRNNVNDEYNVLIKEYSNNSEYVIVLVDNPDDGSLGWFPSTTNVGVVHVNTHIKTTKKHQLMNTIAHELGHGGFGLQHPFDEFSNYNQGKDPKNIMDYQDGDLLRKYQWDLIQKK</sequence>